<keyword evidence="3" id="KW-1185">Reference proteome</keyword>
<dbReference type="InterPro" id="IPR029068">
    <property type="entry name" value="Glyas_Bleomycin-R_OHBP_Dase"/>
</dbReference>
<name>A0A2T0R3P7_9ACTN</name>
<dbReference type="InterPro" id="IPR037523">
    <property type="entry name" value="VOC_core"/>
</dbReference>
<dbReference type="SUPFAM" id="SSF54593">
    <property type="entry name" value="Glyoxalase/Bleomycin resistance protein/Dihydroxybiphenyl dioxygenase"/>
    <property type="match status" value="1"/>
</dbReference>
<evidence type="ECO:0000259" key="1">
    <source>
        <dbReference type="PROSITE" id="PS51819"/>
    </source>
</evidence>
<comment type="caution">
    <text evidence="2">The sequence shown here is derived from an EMBL/GenBank/DDBJ whole genome shotgun (WGS) entry which is preliminary data.</text>
</comment>
<dbReference type="Proteomes" id="UP000238083">
    <property type="component" value="Unassembled WGS sequence"/>
</dbReference>
<sequence>MTATSTPQRPFFVTVPVVDVQRSKAFFTRLGFPFDPAMDGDGSACLSVGDGTHVMILSRERFAEFSHVPVGDPRTHALALFSFSVATREEVDSVAAQAVAAGGREADGLEDLGFMVTRSFFDLDGHGWQVVWMNPSSRLEPDTSVRS</sequence>
<gene>
    <name evidence="2" type="ORF">CLV37_106257</name>
</gene>
<evidence type="ECO:0000313" key="3">
    <source>
        <dbReference type="Proteomes" id="UP000238083"/>
    </source>
</evidence>
<feature type="domain" description="VOC" evidence="1">
    <location>
        <begin position="9"/>
        <end position="133"/>
    </location>
</feature>
<dbReference type="OrthoDB" id="4265398at2"/>
<reference evidence="2 3" key="1">
    <citation type="submission" date="2018-03" db="EMBL/GenBank/DDBJ databases">
        <title>Genomic Encyclopedia of Archaeal and Bacterial Type Strains, Phase II (KMG-II): from individual species to whole genera.</title>
        <authorList>
            <person name="Goeker M."/>
        </authorList>
    </citation>
    <scope>NUCLEOTIDE SEQUENCE [LARGE SCALE GENOMIC DNA]</scope>
    <source>
        <strain evidence="2 3">DSM 19711</strain>
    </source>
</reference>
<organism evidence="2 3">
    <name type="scientific">Kineococcus rhizosphaerae</name>
    <dbReference type="NCBI Taxonomy" id="559628"/>
    <lineage>
        <taxon>Bacteria</taxon>
        <taxon>Bacillati</taxon>
        <taxon>Actinomycetota</taxon>
        <taxon>Actinomycetes</taxon>
        <taxon>Kineosporiales</taxon>
        <taxon>Kineosporiaceae</taxon>
        <taxon>Kineococcus</taxon>
    </lineage>
</organism>
<dbReference type="EMBL" id="PVZF01000006">
    <property type="protein sequence ID" value="PRY14698.1"/>
    <property type="molecule type" value="Genomic_DNA"/>
</dbReference>
<evidence type="ECO:0000313" key="2">
    <source>
        <dbReference type="EMBL" id="PRY14698.1"/>
    </source>
</evidence>
<accession>A0A2T0R3P7</accession>
<dbReference type="RefSeq" id="WP_106211226.1">
    <property type="nucleotide sequence ID" value="NZ_PVZF01000006.1"/>
</dbReference>
<dbReference type="PANTHER" id="PTHR36503:SF2">
    <property type="entry name" value="BLR2408 PROTEIN"/>
    <property type="match status" value="1"/>
</dbReference>
<dbReference type="Gene3D" id="3.10.180.10">
    <property type="entry name" value="2,3-Dihydroxybiphenyl 1,2-Dioxygenase, domain 1"/>
    <property type="match status" value="1"/>
</dbReference>
<dbReference type="Pfam" id="PF00903">
    <property type="entry name" value="Glyoxalase"/>
    <property type="match status" value="1"/>
</dbReference>
<proteinExistence type="predicted"/>
<dbReference type="PROSITE" id="PS51819">
    <property type="entry name" value="VOC"/>
    <property type="match status" value="1"/>
</dbReference>
<dbReference type="InterPro" id="IPR004360">
    <property type="entry name" value="Glyas_Fos-R_dOase_dom"/>
</dbReference>
<dbReference type="PANTHER" id="PTHR36503">
    <property type="entry name" value="BLR2520 PROTEIN"/>
    <property type="match status" value="1"/>
</dbReference>
<protein>
    <recommendedName>
        <fullName evidence="1">VOC domain-containing protein</fullName>
    </recommendedName>
</protein>
<dbReference type="AlphaFoldDB" id="A0A2T0R3P7"/>